<evidence type="ECO:0000313" key="2">
    <source>
        <dbReference type="EMBL" id="RXH81881.1"/>
    </source>
</evidence>
<proteinExistence type="predicted"/>
<accession>A0A498IK49</accession>
<name>A0A498IK49_MALDO</name>
<dbReference type="Proteomes" id="UP000290289">
    <property type="component" value="Chromosome 12"/>
</dbReference>
<dbReference type="AlphaFoldDB" id="A0A498IK49"/>
<gene>
    <name evidence="2" type="ORF">DVH24_036222</name>
</gene>
<evidence type="ECO:0000313" key="3">
    <source>
        <dbReference type="Proteomes" id="UP000290289"/>
    </source>
</evidence>
<protein>
    <submittedName>
        <fullName evidence="2">Uncharacterized protein</fullName>
    </submittedName>
</protein>
<feature type="region of interest" description="Disordered" evidence="1">
    <location>
        <begin position="1"/>
        <end position="22"/>
    </location>
</feature>
<dbReference type="EMBL" id="RDQH01000338">
    <property type="protein sequence ID" value="RXH81881.1"/>
    <property type="molecule type" value="Genomic_DNA"/>
</dbReference>
<comment type="caution">
    <text evidence="2">The sequence shown here is derived from an EMBL/GenBank/DDBJ whole genome shotgun (WGS) entry which is preliminary data.</text>
</comment>
<reference evidence="2 3" key="1">
    <citation type="submission" date="2018-10" db="EMBL/GenBank/DDBJ databases">
        <title>A high-quality apple genome assembly.</title>
        <authorList>
            <person name="Hu J."/>
        </authorList>
    </citation>
    <scope>NUCLEOTIDE SEQUENCE [LARGE SCALE GENOMIC DNA]</scope>
    <source>
        <strain evidence="3">cv. HFTH1</strain>
        <tissue evidence="2">Young leaf</tissue>
    </source>
</reference>
<keyword evidence="3" id="KW-1185">Reference proteome</keyword>
<feature type="compositionally biased region" description="Basic and acidic residues" evidence="1">
    <location>
        <begin position="9"/>
        <end position="22"/>
    </location>
</feature>
<sequence>MSLQNGIKNRRDGSVVRERRGEREESCVAKGMGVKMGGEKGARKFGFVFVDNGCAERRRGRDGGLGGRVAFRIFVPAGSHFRKN</sequence>
<evidence type="ECO:0000256" key="1">
    <source>
        <dbReference type="SAM" id="MobiDB-lite"/>
    </source>
</evidence>
<organism evidence="2 3">
    <name type="scientific">Malus domestica</name>
    <name type="common">Apple</name>
    <name type="synonym">Pyrus malus</name>
    <dbReference type="NCBI Taxonomy" id="3750"/>
    <lineage>
        <taxon>Eukaryota</taxon>
        <taxon>Viridiplantae</taxon>
        <taxon>Streptophyta</taxon>
        <taxon>Embryophyta</taxon>
        <taxon>Tracheophyta</taxon>
        <taxon>Spermatophyta</taxon>
        <taxon>Magnoliopsida</taxon>
        <taxon>eudicotyledons</taxon>
        <taxon>Gunneridae</taxon>
        <taxon>Pentapetalae</taxon>
        <taxon>rosids</taxon>
        <taxon>fabids</taxon>
        <taxon>Rosales</taxon>
        <taxon>Rosaceae</taxon>
        <taxon>Amygdaloideae</taxon>
        <taxon>Maleae</taxon>
        <taxon>Malus</taxon>
    </lineage>
</organism>